<dbReference type="PANTHER" id="PTHR46580">
    <property type="entry name" value="SENSOR KINASE-RELATED"/>
    <property type="match status" value="1"/>
</dbReference>
<accession>A0A3N6QRG8</accession>
<keyword evidence="2" id="KW-0800">Toxin</keyword>
<dbReference type="Proteomes" id="UP000269154">
    <property type="component" value="Unassembled WGS sequence"/>
</dbReference>
<evidence type="ECO:0000313" key="9">
    <source>
        <dbReference type="EMBL" id="RQH51462.1"/>
    </source>
</evidence>
<comment type="subcellular location">
    <subcellularLocation>
        <location evidence="1">Membrane</location>
    </subcellularLocation>
</comment>
<dbReference type="InterPro" id="IPR013517">
    <property type="entry name" value="FG-GAP"/>
</dbReference>
<keyword evidence="5" id="KW-0843">Virulence</keyword>
<evidence type="ECO:0000256" key="6">
    <source>
        <dbReference type="ARBA" id="ARBA00023136"/>
    </source>
</evidence>
<dbReference type="Gene3D" id="2.150.10.10">
    <property type="entry name" value="Serralysin-like metalloprotease, C-terminal"/>
    <property type="match status" value="2"/>
</dbReference>
<evidence type="ECO:0000256" key="3">
    <source>
        <dbReference type="ARBA" id="ARBA00022729"/>
    </source>
</evidence>
<protein>
    <submittedName>
        <fullName evidence="9">DUF4347 domain-containing protein</fullName>
    </submittedName>
</protein>
<keyword evidence="10" id="KW-1185">Reference proteome</keyword>
<dbReference type="InterPro" id="IPR011049">
    <property type="entry name" value="Serralysin-like_metalloprot_C"/>
</dbReference>
<name>A0A3N6QRG8_9CYAN</name>
<dbReference type="RefSeq" id="WP_124143024.1">
    <property type="nucleotide sequence ID" value="NZ_CAWOKI010000246.1"/>
</dbReference>
<dbReference type="PRINTS" id="PR01488">
    <property type="entry name" value="RTXTOXINA"/>
</dbReference>
<feature type="region of interest" description="Disordered" evidence="7">
    <location>
        <begin position="527"/>
        <end position="546"/>
    </location>
</feature>
<organism evidence="9 10">
    <name type="scientific">Okeania hirsuta</name>
    <dbReference type="NCBI Taxonomy" id="1458930"/>
    <lineage>
        <taxon>Bacteria</taxon>
        <taxon>Bacillati</taxon>
        <taxon>Cyanobacteriota</taxon>
        <taxon>Cyanophyceae</taxon>
        <taxon>Oscillatoriophycideae</taxon>
        <taxon>Oscillatoriales</taxon>
        <taxon>Microcoleaceae</taxon>
        <taxon>Okeania</taxon>
    </lineage>
</organism>
<dbReference type="InterPro" id="IPR003995">
    <property type="entry name" value="RTX_toxin_determinant-A"/>
</dbReference>
<keyword evidence="4" id="KW-0677">Repeat</keyword>
<dbReference type="EMBL" id="RCBY01000019">
    <property type="protein sequence ID" value="RQH51462.1"/>
    <property type="molecule type" value="Genomic_DNA"/>
</dbReference>
<keyword evidence="6" id="KW-0472">Membrane</keyword>
<gene>
    <name evidence="9" type="ORF">D5R40_05735</name>
</gene>
<dbReference type="GO" id="GO:0005576">
    <property type="term" value="C:extracellular region"/>
    <property type="evidence" value="ECO:0007669"/>
    <property type="project" value="InterPro"/>
</dbReference>
<dbReference type="GO" id="GO:0016020">
    <property type="term" value="C:membrane"/>
    <property type="evidence" value="ECO:0007669"/>
    <property type="project" value="UniProtKB-SubCell"/>
</dbReference>
<dbReference type="Pfam" id="PF00353">
    <property type="entry name" value="HemolysinCabind"/>
    <property type="match status" value="5"/>
</dbReference>
<evidence type="ECO:0000256" key="2">
    <source>
        <dbReference type="ARBA" id="ARBA00022656"/>
    </source>
</evidence>
<sequence length="865" mass="89714">MIFTRKDDTNFTTTVREITAPKKTKQTLVIIDRRVDNYQQLVSGTYPETKVVVLDVRKDGIEQITGALSDELATSLHVVCHGADGILYLGKTPVSQENIYQYRGLLQEWAVEEILLYGCNVGGDRQFLNSLHELTGANIAASAHRVGNIAKGGSWQLEIQIGQVNYGLAFLPEVIQEYSGVFAVSFSEPTNFAVGDNPLSIAVGEFNGDGNLDLATANGLSNDVSVLLGNGDGTFAAPTNFAVGDNPLSIAVGEFNGDGNLDLATANVLSDDVSVLLGNGDGSFAAPTNFAVGDNPLSIAVGEFNGDGNLDLATANYISLSGSVSVISVLLGNGDGSFAAPTNFELGDELRSITVGEFNGDDNLDLAVANYFFADVSVLLGNGDGSFTAPTNFEVGDFPLSIAVGEFNGDGNLDLAVTNEFDVSVLLGNGDGSFAARTNFETGYDPTSIAVGEFNRDGNLDLATTHGFSNDVSVLLGNGDGSFANPTTFATGGYPGSIAVGEFNGDDYLDLVMTNSHDVVSILLNTTGPPGTPEDDNLSGTSRNELIDGLAGNDTIDGAGGNDTLLGNTDNDSLIGGAGDDQLDGGSGIDMMIGGPGNDYYVVDNSEDTVTELADAGNDTVNSSITYTLGDNLENLNLTGNDAINGTGNSLDNTITDNIANNRVNGNDGNDILKAGGGDDTVNGGSGADQIIGGRGNDLLRGNDGNDTLEGRPGFDILLGGNGDDILTGGIGRDRLNGGAGNDTLTGGASIDRFIFNTNQEFETPTIGIDTITDFDVQRDLILLDKKTFTALESDAGEGFSVETDFAIVESDDAVATNGAFIVYNSASGALFYNPNGSESGLGDGAQFAVLNNDASLEANNFQIR</sequence>
<evidence type="ECO:0000256" key="7">
    <source>
        <dbReference type="SAM" id="MobiDB-lite"/>
    </source>
</evidence>
<dbReference type="PROSITE" id="PS00330">
    <property type="entry name" value="HEMOLYSIN_CALCIUM"/>
    <property type="match status" value="4"/>
</dbReference>
<dbReference type="PRINTS" id="PR00313">
    <property type="entry name" value="CABNDNGRPT"/>
</dbReference>
<dbReference type="GO" id="GO:0090729">
    <property type="term" value="F:toxin activity"/>
    <property type="evidence" value="ECO:0007669"/>
    <property type="project" value="UniProtKB-KW"/>
</dbReference>
<dbReference type="InterPro" id="IPR025592">
    <property type="entry name" value="DUF4347"/>
</dbReference>
<dbReference type="Pfam" id="PF13517">
    <property type="entry name" value="FG-GAP_3"/>
    <property type="match status" value="2"/>
</dbReference>
<feature type="domain" description="DUF4347" evidence="8">
    <location>
        <begin position="28"/>
        <end position="181"/>
    </location>
</feature>
<dbReference type="SUPFAM" id="SSF51120">
    <property type="entry name" value="beta-Roll"/>
    <property type="match status" value="3"/>
</dbReference>
<evidence type="ECO:0000256" key="4">
    <source>
        <dbReference type="ARBA" id="ARBA00022737"/>
    </source>
</evidence>
<dbReference type="OrthoDB" id="468588at2"/>
<dbReference type="SUPFAM" id="SSF69318">
    <property type="entry name" value="Integrin alpha N-terminal domain"/>
    <property type="match status" value="1"/>
</dbReference>
<evidence type="ECO:0000313" key="10">
    <source>
        <dbReference type="Proteomes" id="UP000269154"/>
    </source>
</evidence>
<comment type="caution">
    <text evidence="9">The sequence shown here is derived from an EMBL/GenBank/DDBJ whole genome shotgun (WGS) entry which is preliminary data.</text>
</comment>
<dbReference type="InterPro" id="IPR018511">
    <property type="entry name" value="Hemolysin-typ_Ca-bd_CS"/>
</dbReference>
<dbReference type="Pfam" id="PF14252">
    <property type="entry name" value="DUF4347"/>
    <property type="match status" value="1"/>
</dbReference>
<dbReference type="AlphaFoldDB" id="A0A3N6QRG8"/>
<evidence type="ECO:0000256" key="1">
    <source>
        <dbReference type="ARBA" id="ARBA00004370"/>
    </source>
</evidence>
<evidence type="ECO:0000259" key="8">
    <source>
        <dbReference type="Pfam" id="PF14252"/>
    </source>
</evidence>
<proteinExistence type="predicted"/>
<dbReference type="InterPro" id="IPR028994">
    <property type="entry name" value="Integrin_alpha_N"/>
</dbReference>
<dbReference type="GO" id="GO:0005509">
    <property type="term" value="F:calcium ion binding"/>
    <property type="evidence" value="ECO:0007669"/>
    <property type="project" value="InterPro"/>
</dbReference>
<evidence type="ECO:0000256" key="5">
    <source>
        <dbReference type="ARBA" id="ARBA00023026"/>
    </source>
</evidence>
<reference evidence="9 10" key="1">
    <citation type="journal article" date="2018" name="ACS Chem. Biol.">
        <title>Ketoreductase domain dysfunction expands chemodiversity: malyngamide biosynthesis in the cyanobacterium Okeania hirsuta.</title>
        <authorList>
            <person name="Moss N.A."/>
            <person name="Leao T."/>
            <person name="Rankin M."/>
            <person name="McCullough T.M."/>
            <person name="Qu P."/>
            <person name="Korobeynikov A."/>
            <person name="Smith J.L."/>
            <person name="Gerwick L."/>
            <person name="Gerwick W.H."/>
        </authorList>
    </citation>
    <scope>NUCLEOTIDE SEQUENCE [LARGE SCALE GENOMIC DNA]</scope>
    <source>
        <strain evidence="9 10">PAB10Feb10-1</strain>
    </source>
</reference>
<dbReference type="InterPro" id="IPR001343">
    <property type="entry name" value="Hemolysn_Ca-bd"/>
</dbReference>
<dbReference type="Gene3D" id="2.30.30.100">
    <property type="match status" value="6"/>
</dbReference>
<dbReference type="PANTHER" id="PTHR46580:SF2">
    <property type="entry name" value="MAM DOMAIN-CONTAINING PROTEIN"/>
    <property type="match status" value="1"/>
</dbReference>
<keyword evidence="3" id="KW-0732">Signal</keyword>